<protein>
    <submittedName>
        <fullName evidence="2">GSCFA domain-containing protein</fullName>
    </submittedName>
</protein>
<dbReference type="Gene3D" id="3.40.50.1110">
    <property type="entry name" value="SGNH hydrolase"/>
    <property type="match status" value="1"/>
</dbReference>
<accession>A0ABX2AW19</accession>
<dbReference type="RefSeq" id="WP_172177253.1">
    <property type="nucleotide sequence ID" value="NZ_CASGIA010000012.1"/>
</dbReference>
<dbReference type="Pfam" id="PF08885">
    <property type="entry name" value="GSCFA"/>
    <property type="match status" value="2"/>
</dbReference>
<dbReference type="Proteomes" id="UP001193734">
    <property type="component" value="Unassembled WGS sequence"/>
</dbReference>
<gene>
    <name evidence="2" type="ORF">HPS55_10640</name>
</gene>
<reference evidence="2 3" key="1">
    <citation type="submission" date="2020-05" db="EMBL/GenBank/DDBJ databases">
        <title>Distinct polysaccharide utilization as determinants for interspecies competition between intestinal Prevotella spp.</title>
        <authorList>
            <person name="Galvez E.J.C."/>
            <person name="Iljazovic A."/>
            <person name="Strowig T."/>
        </authorList>
    </citation>
    <scope>NUCLEOTIDE SEQUENCE [LARGE SCALE GENOMIC DNA]</scope>
    <source>
        <strain evidence="2 3">PROD</strain>
    </source>
</reference>
<evidence type="ECO:0000313" key="3">
    <source>
        <dbReference type="Proteomes" id="UP001193734"/>
    </source>
</evidence>
<organism evidence="2 3">
    <name type="scientific">Xylanibacter rodentium</name>
    <dbReference type="NCBI Taxonomy" id="2736289"/>
    <lineage>
        <taxon>Bacteria</taxon>
        <taxon>Pseudomonadati</taxon>
        <taxon>Bacteroidota</taxon>
        <taxon>Bacteroidia</taxon>
        <taxon>Bacteroidales</taxon>
        <taxon>Prevotellaceae</taxon>
        <taxon>Xylanibacter</taxon>
    </lineage>
</organism>
<feature type="domain" description="GSCFA" evidence="1">
    <location>
        <begin position="22"/>
        <end position="67"/>
    </location>
</feature>
<proteinExistence type="predicted"/>
<evidence type="ECO:0000313" key="2">
    <source>
        <dbReference type="EMBL" id="NPE14771.1"/>
    </source>
</evidence>
<feature type="domain" description="GSCFA" evidence="1">
    <location>
        <begin position="71"/>
        <end position="208"/>
    </location>
</feature>
<dbReference type="InterPro" id="IPR014982">
    <property type="entry name" value="GSCFA"/>
</dbReference>
<sequence length="266" mass="30853">MELITKVDIPKPDFAIGPNERMLFVGSCFAEGIGQRAKDEKFRAVVNPFGVMYNPASILHTVERCGEAPRVALFTLGTNRVYRLRETGEIVDNCRKRPQRLFSEEELTVDECYGYLRRAVDVLTVRNPEVRVVVTVSPIRYAKYGYHGSRLSKAVLLLAADRLVCEDSRCVYFPAYEVMNDELRDYRFYKPDMLHPSEQAVGYIWELFADAYFSTEAKRFIEEWRPLKEALGHRPFNPESEEYREFMKKTVDKVAALSKKYPNFAM</sequence>
<dbReference type="SUPFAM" id="SSF52266">
    <property type="entry name" value="SGNH hydrolase"/>
    <property type="match status" value="1"/>
</dbReference>
<comment type="caution">
    <text evidence="2">The sequence shown here is derived from an EMBL/GenBank/DDBJ whole genome shotgun (WGS) entry which is preliminary data.</text>
</comment>
<name>A0ABX2AW19_9BACT</name>
<dbReference type="InterPro" id="IPR036514">
    <property type="entry name" value="SGNH_hydro_sf"/>
</dbReference>
<dbReference type="EMBL" id="JABKKE010000018">
    <property type="protein sequence ID" value="NPE14771.1"/>
    <property type="molecule type" value="Genomic_DNA"/>
</dbReference>
<evidence type="ECO:0000259" key="1">
    <source>
        <dbReference type="Pfam" id="PF08885"/>
    </source>
</evidence>
<keyword evidence="3" id="KW-1185">Reference proteome</keyword>
<dbReference type="GeneID" id="82158221"/>